<dbReference type="Gene3D" id="3.30.565.10">
    <property type="entry name" value="Histidine kinase-like ATPase, C-terminal domain"/>
    <property type="match status" value="1"/>
</dbReference>
<dbReference type="InterPro" id="IPR003594">
    <property type="entry name" value="HATPase_dom"/>
</dbReference>
<dbReference type="PROSITE" id="PS50109">
    <property type="entry name" value="HIS_KIN"/>
    <property type="match status" value="1"/>
</dbReference>
<evidence type="ECO:0000313" key="6">
    <source>
        <dbReference type="EMBL" id="DAB37532.1"/>
    </source>
</evidence>
<organism evidence="6 7">
    <name type="scientific">Sulfuricurvum kujiense</name>
    <dbReference type="NCBI Taxonomy" id="148813"/>
    <lineage>
        <taxon>Bacteria</taxon>
        <taxon>Pseudomonadati</taxon>
        <taxon>Campylobacterota</taxon>
        <taxon>Epsilonproteobacteria</taxon>
        <taxon>Campylobacterales</taxon>
        <taxon>Sulfurimonadaceae</taxon>
        <taxon>Sulfuricurvum</taxon>
    </lineage>
</organism>
<comment type="catalytic activity">
    <reaction evidence="1">
        <text>ATP + protein L-histidine = ADP + protein N-phospho-L-histidine.</text>
        <dbReference type="EC" id="2.7.13.3"/>
    </reaction>
</comment>
<dbReference type="RefSeq" id="WP_294893773.1">
    <property type="nucleotide sequence ID" value="NZ_DLUI01000154.1"/>
</dbReference>
<evidence type="ECO:0000256" key="2">
    <source>
        <dbReference type="ARBA" id="ARBA00012438"/>
    </source>
</evidence>
<dbReference type="AlphaFoldDB" id="A0A2D3W859"/>
<evidence type="ECO:0000256" key="1">
    <source>
        <dbReference type="ARBA" id="ARBA00000085"/>
    </source>
</evidence>
<keyword evidence="3" id="KW-0597">Phosphoprotein</keyword>
<evidence type="ECO:0000259" key="5">
    <source>
        <dbReference type="PROSITE" id="PS50109"/>
    </source>
</evidence>
<feature type="coiled-coil region" evidence="4">
    <location>
        <begin position="131"/>
        <end position="158"/>
    </location>
</feature>
<sequence>MKDYSEQQTLAYVCMNAIGNSLVLENMLSDVITTFVHHTGALGGHYFASAPSRKKIVTVEKDFDIPVTLCTATEEYSIIAVASLGYILDIPIGNEHFLFAFENSDGTDGYGRMFAGFKTKLTNAIDACRSTERLHELNAALENQVVEAKNKNEITEKMMITQSRMAIMGEMIGMIAHQWRQPITVIGMITNNTILTLEFDEINKQHLLDDLNVIDKQIHYLSTTIDDFRNFFRPNKLPQSVSMREMSNDLLTMLGKNYKNFGINLTFTGDVDAAFVTYKNELMQVFLNILTNSKDAFEERLIPEPFIQFHSVHNEENIVFSIRDNAGGISEEIIDKVFDPYFSTKEEKNGTGLGLYMSAIIIEKHLNGSIQVCNDTDGTLFTLTIPTNYTKDITYVF</sequence>
<keyword evidence="4" id="KW-0175">Coiled coil</keyword>
<evidence type="ECO:0000313" key="7">
    <source>
        <dbReference type="Proteomes" id="UP000228859"/>
    </source>
</evidence>
<dbReference type="EMBL" id="DLUI01000154">
    <property type="protein sequence ID" value="DAB37532.1"/>
    <property type="molecule type" value="Genomic_DNA"/>
</dbReference>
<protein>
    <recommendedName>
        <fullName evidence="2">histidine kinase</fullName>
        <ecNumber evidence="2">2.7.13.3</ecNumber>
    </recommendedName>
</protein>
<dbReference type="PANTHER" id="PTHR43065:SF42">
    <property type="entry name" value="TWO-COMPONENT SENSOR PPRA"/>
    <property type="match status" value="1"/>
</dbReference>
<gene>
    <name evidence="6" type="ORF">CFH83_10665</name>
</gene>
<dbReference type="InterPro" id="IPR003661">
    <property type="entry name" value="HisK_dim/P_dom"/>
</dbReference>
<dbReference type="SUPFAM" id="SSF47384">
    <property type="entry name" value="Homodimeric domain of signal transducing histidine kinase"/>
    <property type="match status" value="1"/>
</dbReference>
<dbReference type="CDD" id="cd00082">
    <property type="entry name" value="HisKA"/>
    <property type="match status" value="1"/>
</dbReference>
<feature type="domain" description="Histidine kinase" evidence="5">
    <location>
        <begin position="174"/>
        <end position="389"/>
    </location>
</feature>
<dbReference type="Proteomes" id="UP000228859">
    <property type="component" value="Unassembled WGS sequence"/>
</dbReference>
<reference evidence="6 7" key="1">
    <citation type="journal article" date="2017" name="Front. Microbiol.">
        <title>Comparative Genomic Analysis of the Class Epsilonproteobacteria and Proposed Reclassification to Epsilonbacteraeota (phyl. nov.).</title>
        <authorList>
            <person name="Waite D.W."/>
            <person name="Vanwonterghem I."/>
            <person name="Rinke C."/>
            <person name="Parks D.H."/>
            <person name="Zhang Y."/>
            <person name="Takai K."/>
            <person name="Sievert S.M."/>
            <person name="Simon J."/>
            <person name="Campbell B.J."/>
            <person name="Hanson T.E."/>
            <person name="Woyke T."/>
            <person name="Klotz M.G."/>
            <person name="Hugenholtz P."/>
        </authorList>
    </citation>
    <scope>NUCLEOTIDE SEQUENCE [LARGE SCALE GENOMIC DNA]</scope>
    <source>
        <strain evidence="6">UBA12443</strain>
    </source>
</reference>
<evidence type="ECO:0000256" key="4">
    <source>
        <dbReference type="SAM" id="Coils"/>
    </source>
</evidence>
<evidence type="ECO:0000256" key="3">
    <source>
        <dbReference type="ARBA" id="ARBA00022553"/>
    </source>
</evidence>
<comment type="caution">
    <text evidence="6">The sequence shown here is derived from an EMBL/GenBank/DDBJ whole genome shotgun (WGS) entry which is preliminary data.</text>
</comment>
<dbReference type="PRINTS" id="PR00344">
    <property type="entry name" value="BCTRLSENSOR"/>
</dbReference>
<dbReference type="EC" id="2.7.13.3" evidence="2"/>
<dbReference type="Gene3D" id="1.10.287.130">
    <property type="match status" value="1"/>
</dbReference>
<accession>A0A2D3W859</accession>
<proteinExistence type="predicted"/>
<dbReference type="SMART" id="SM00387">
    <property type="entry name" value="HATPase_c"/>
    <property type="match status" value="1"/>
</dbReference>
<dbReference type="InterPro" id="IPR004358">
    <property type="entry name" value="Sig_transdc_His_kin-like_C"/>
</dbReference>
<dbReference type="GO" id="GO:0000155">
    <property type="term" value="F:phosphorelay sensor kinase activity"/>
    <property type="evidence" value="ECO:0007669"/>
    <property type="project" value="InterPro"/>
</dbReference>
<dbReference type="SUPFAM" id="SSF55874">
    <property type="entry name" value="ATPase domain of HSP90 chaperone/DNA topoisomerase II/histidine kinase"/>
    <property type="match status" value="1"/>
</dbReference>
<dbReference type="InterPro" id="IPR036890">
    <property type="entry name" value="HATPase_C_sf"/>
</dbReference>
<dbReference type="PANTHER" id="PTHR43065">
    <property type="entry name" value="SENSOR HISTIDINE KINASE"/>
    <property type="match status" value="1"/>
</dbReference>
<dbReference type="Pfam" id="PF02518">
    <property type="entry name" value="HATPase_c"/>
    <property type="match status" value="1"/>
</dbReference>
<dbReference type="InterPro" id="IPR036097">
    <property type="entry name" value="HisK_dim/P_sf"/>
</dbReference>
<name>A0A2D3W859_9BACT</name>
<dbReference type="InterPro" id="IPR005467">
    <property type="entry name" value="His_kinase_dom"/>
</dbReference>